<keyword evidence="1" id="KW-0472">Membrane</keyword>
<dbReference type="EMBL" id="KV425936">
    <property type="protein sequence ID" value="KZV96971.1"/>
    <property type="molecule type" value="Genomic_DNA"/>
</dbReference>
<feature type="transmembrane region" description="Helical" evidence="1">
    <location>
        <begin position="249"/>
        <end position="276"/>
    </location>
</feature>
<dbReference type="GO" id="GO:0033540">
    <property type="term" value="P:fatty acid beta-oxidation using acyl-CoA oxidase"/>
    <property type="evidence" value="ECO:0007669"/>
    <property type="project" value="TreeGrafter"/>
</dbReference>
<evidence type="ECO:0000313" key="3">
    <source>
        <dbReference type="Proteomes" id="UP000077266"/>
    </source>
</evidence>
<protein>
    <recommendedName>
        <fullName evidence="4">Acyl-CoA dehydrogenase NM domain-like protein</fullName>
    </recommendedName>
</protein>
<dbReference type="AlphaFoldDB" id="A0A165KVX7"/>
<dbReference type="InterPro" id="IPR036250">
    <property type="entry name" value="AcylCo_DH-like_C"/>
</dbReference>
<name>A0A165KVX7_EXIGL</name>
<dbReference type="GO" id="GO:0005777">
    <property type="term" value="C:peroxisome"/>
    <property type="evidence" value="ECO:0007669"/>
    <property type="project" value="InterPro"/>
</dbReference>
<gene>
    <name evidence="2" type="ORF">EXIGLDRAFT_670625</name>
</gene>
<dbReference type="PANTHER" id="PTHR10909">
    <property type="entry name" value="ELECTRON TRANSPORT OXIDOREDUCTASE"/>
    <property type="match status" value="1"/>
</dbReference>
<dbReference type="InterPro" id="IPR046373">
    <property type="entry name" value="Acyl-CoA_Oxase/DH_mid-dom_sf"/>
</dbReference>
<sequence>MDRLSATLTTPLTKTDLFQIKPDELPVQERIEIEYLRAQAIARQYKLTAEDVHTLSDKFWAMHLDNITAVDVAPMALLTIQYNLAAGTLAPWAAKRPELRPILQRILDFECSGQFMLTEQAHGLDAIHLETTATMLPDGSFDFHTPHDGAAKYMPPSVPLAGINMARIGVIIAKLVVDGEDRGVRPFVVPLSDGKQMCQGVVCRQLPERAGAGPLGHSLTWFNHVRLPPSACLGPTEMPKSKKAAFQAAIWRITVGSLALGALAVPAVGVSAYVLARYSQRRTVVSSDTGKVVPIVSFRTQQIPILHALAQSFAMNAFMQRKTSGGFALFCDPKADIRVRMGVAAAAKCVMMLHIQESCTQLSERVGAQGLSCYNQIIAIQLEMRGAAIAEGDTLVIAIRLATELILGRYELPAPRYPTSLPARHEAGLIAEARSILKNKLGGKHRSDEFNRLILPRCEVIVRAIGERFFYEAAIDAGVDKKLVDLYEVNILKHDPAWYAVNAGLGSWEINEREDTAVSAALPDLEKYLAATHAHDYALAPIMTNERWWNFAQSFVTFTGGASTEVIQTPSAGKL</sequence>
<dbReference type="GO" id="GO:0003997">
    <property type="term" value="F:acyl-CoA oxidase activity"/>
    <property type="evidence" value="ECO:0007669"/>
    <property type="project" value="InterPro"/>
</dbReference>
<proteinExistence type="predicted"/>
<organism evidence="2 3">
    <name type="scientific">Exidia glandulosa HHB12029</name>
    <dbReference type="NCBI Taxonomy" id="1314781"/>
    <lineage>
        <taxon>Eukaryota</taxon>
        <taxon>Fungi</taxon>
        <taxon>Dikarya</taxon>
        <taxon>Basidiomycota</taxon>
        <taxon>Agaricomycotina</taxon>
        <taxon>Agaricomycetes</taxon>
        <taxon>Auriculariales</taxon>
        <taxon>Exidiaceae</taxon>
        <taxon>Exidia</taxon>
    </lineage>
</organism>
<accession>A0A165KVX7</accession>
<dbReference type="InterPro" id="IPR009100">
    <property type="entry name" value="AcylCoA_DH/oxidase_NM_dom_sf"/>
</dbReference>
<keyword evidence="3" id="KW-1185">Reference proteome</keyword>
<dbReference type="SUPFAM" id="SSF47203">
    <property type="entry name" value="Acyl-CoA dehydrogenase C-terminal domain-like"/>
    <property type="match status" value="1"/>
</dbReference>
<dbReference type="GO" id="GO:0005504">
    <property type="term" value="F:fatty acid binding"/>
    <property type="evidence" value="ECO:0007669"/>
    <property type="project" value="TreeGrafter"/>
</dbReference>
<evidence type="ECO:0000256" key="1">
    <source>
        <dbReference type="SAM" id="Phobius"/>
    </source>
</evidence>
<reference evidence="2 3" key="1">
    <citation type="journal article" date="2016" name="Mol. Biol. Evol.">
        <title>Comparative Genomics of Early-Diverging Mushroom-Forming Fungi Provides Insights into the Origins of Lignocellulose Decay Capabilities.</title>
        <authorList>
            <person name="Nagy L.G."/>
            <person name="Riley R."/>
            <person name="Tritt A."/>
            <person name="Adam C."/>
            <person name="Daum C."/>
            <person name="Floudas D."/>
            <person name="Sun H."/>
            <person name="Yadav J.S."/>
            <person name="Pangilinan J."/>
            <person name="Larsson K.H."/>
            <person name="Matsuura K."/>
            <person name="Barry K."/>
            <person name="Labutti K."/>
            <person name="Kuo R."/>
            <person name="Ohm R.A."/>
            <person name="Bhattacharya S.S."/>
            <person name="Shirouzu T."/>
            <person name="Yoshinaga Y."/>
            <person name="Martin F.M."/>
            <person name="Grigoriev I.V."/>
            <person name="Hibbett D.S."/>
        </authorList>
    </citation>
    <scope>NUCLEOTIDE SEQUENCE [LARGE SCALE GENOMIC DNA]</scope>
    <source>
        <strain evidence="2 3">HHB12029</strain>
    </source>
</reference>
<dbReference type="OrthoDB" id="538336at2759"/>
<dbReference type="InParanoid" id="A0A165KVX7"/>
<keyword evidence="1" id="KW-1133">Transmembrane helix</keyword>
<dbReference type="PANTHER" id="PTHR10909:SF382">
    <property type="entry name" value="ACYL-COENZYME A OXIDASE"/>
    <property type="match status" value="1"/>
</dbReference>
<evidence type="ECO:0008006" key="4">
    <source>
        <dbReference type="Google" id="ProtNLM"/>
    </source>
</evidence>
<dbReference type="Proteomes" id="UP000077266">
    <property type="component" value="Unassembled WGS sequence"/>
</dbReference>
<dbReference type="InterPro" id="IPR012258">
    <property type="entry name" value="Acyl-CoA_oxidase"/>
</dbReference>
<dbReference type="GO" id="GO:0071949">
    <property type="term" value="F:FAD binding"/>
    <property type="evidence" value="ECO:0007669"/>
    <property type="project" value="InterPro"/>
</dbReference>
<evidence type="ECO:0000313" key="2">
    <source>
        <dbReference type="EMBL" id="KZV96971.1"/>
    </source>
</evidence>
<keyword evidence="1" id="KW-0812">Transmembrane</keyword>
<dbReference type="GO" id="GO:0055088">
    <property type="term" value="P:lipid homeostasis"/>
    <property type="evidence" value="ECO:0007669"/>
    <property type="project" value="TreeGrafter"/>
</dbReference>
<dbReference type="SUPFAM" id="SSF56645">
    <property type="entry name" value="Acyl-CoA dehydrogenase NM domain-like"/>
    <property type="match status" value="1"/>
</dbReference>
<dbReference type="Gene3D" id="2.40.110.10">
    <property type="entry name" value="Butyryl-CoA Dehydrogenase, subunit A, domain 2"/>
    <property type="match status" value="1"/>
</dbReference>
<dbReference type="STRING" id="1314781.A0A165KVX7"/>
<dbReference type="Gene3D" id="1.20.140.10">
    <property type="entry name" value="Butyryl-CoA Dehydrogenase, subunit A, domain 3"/>
    <property type="match status" value="1"/>
</dbReference>